<sequence>MAQQIPIVDYLVLDDPAHLEAHACSSCSALYFDRRNACAKCGGVEFVRKTLSNDGWVRAFTIVHRAAPSVPAPYTSVVVDLDGGGAVKANLLGVTDPAEITPRLPVTLEVFVAGTDDDGVEAVGFGYRKRKELP</sequence>
<dbReference type="RefSeq" id="WP_168520068.1">
    <property type="nucleotide sequence ID" value="NZ_JAAXLS010000030.1"/>
</dbReference>
<dbReference type="InterPro" id="IPR012340">
    <property type="entry name" value="NA-bd_OB-fold"/>
</dbReference>
<feature type="domain" description="ChsH2 C-terminal OB-fold" evidence="1">
    <location>
        <begin position="50"/>
        <end position="98"/>
    </location>
</feature>
<proteinExistence type="predicted"/>
<keyword evidence="3" id="KW-1185">Reference proteome</keyword>
<reference evidence="2 3" key="1">
    <citation type="submission" date="2020-04" db="EMBL/GenBank/DDBJ databases">
        <title>Novel species.</title>
        <authorList>
            <person name="Teo W.F.A."/>
            <person name="Lipun K."/>
            <person name="Srisuk N."/>
            <person name="Duangmal K."/>
        </authorList>
    </citation>
    <scope>NUCLEOTIDE SEQUENCE [LARGE SCALE GENOMIC DNA]</scope>
    <source>
        <strain evidence="2 3">K13G38</strain>
    </source>
</reference>
<evidence type="ECO:0000259" key="1">
    <source>
        <dbReference type="Pfam" id="PF01796"/>
    </source>
</evidence>
<dbReference type="Pfam" id="PF01796">
    <property type="entry name" value="OB_ChsH2_C"/>
    <property type="match status" value="1"/>
</dbReference>
<name>A0ABX1JB66_9PSEU</name>
<dbReference type="EMBL" id="JAAXLS010000030">
    <property type="protein sequence ID" value="NKQ57042.1"/>
    <property type="molecule type" value="Genomic_DNA"/>
</dbReference>
<dbReference type="SUPFAM" id="SSF50249">
    <property type="entry name" value="Nucleic acid-binding proteins"/>
    <property type="match status" value="1"/>
</dbReference>
<dbReference type="InterPro" id="IPR002878">
    <property type="entry name" value="ChsH2_C"/>
</dbReference>
<gene>
    <name evidence="2" type="ORF">HFP15_29650</name>
</gene>
<dbReference type="Proteomes" id="UP000715441">
    <property type="component" value="Unassembled WGS sequence"/>
</dbReference>
<organism evidence="2 3">
    <name type="scientific">Amycolatopsis acididurans</name>
    <dbReference type="NCBI Taxonomy" id="2724524"/>
    <lineage>
        <taxon>Bacteria</taxon>
        <taxon>Bacillati</taxon>
        <taxon>Actinomycetota</taxon>
        <taxon>Actinomycetes</taxon>
        <taxon>Pseudonocardiales</taxon>
        <taxon>Pseudonocardiaceae</taxon>
        <taxon>Amycolatopsis</taxon>
    </lineage>
</organism>
<accession>A0ABX1JB66</accession>
<evidence type="ECO:0000313" key="3">
    <source>
        <dbReference type="Proteomes" id="UP000715441"/>
    </source>
</evidence>
<comment type="caution">
    <text evidence="2">The sequence shown here is derived from an EMBL/GenBank/DDBJ whole genome shotgun (WGS) entry which is preliminary data.</text>
</comment>
<evidence type="ECO:0000313" key="2">
    <source>
        <dbReference type="EMBL" id="NKQ57042.1"/>
    </source>
</evidence>
<protein>
    <recommendedName>
        <fullName evidence="1">ChsH2 C-terminal OB-fold domain-containing protein</fullName>
    </recommendedName>
</protein>